<dbReference type="SMART" id="SM00855">
    <property type="entry name" value="PGAM"/>
    <property type="match status" value="1"/>
</dbReference>
<dbReference type="GO" id="GO:0005737">
    <property type="term" value="C:cytoplasm"/>
    <property type="evidence" value="ECO:0007669"/>
    <property type="project" value="TreeGrafter"/>
</dbReference>
<evidence type="ECO:0000313" key="1">
    <source>
        <dbReference type="EMBL" id="QXT40516.1"/>
    </source>
</evidence>
<dbReference type="PANTHER" id="PTHR48100">
    <property type="entry name" value="BROAD-SPECIFICITY PHOSPHATASE YOR283W-RELATED"/>
    <property type="match status" value="1"/>
</dbReference>
<gene>
    <name evidence="1" type="ORF">KYE46_04535</name>
</gene>
<name>A0A8F6TZD4_9RHOB</name>
<accession>A0A8F6TZD4</accession>
<reference evidence="1 2" key="1">
    <citation type="submission" date="2021-07" db="EMBL/GenBank/DDBJ databases">
        <title>A novel Jannaschia species isolated from marine dinoflagellate Ceratoperidinium margalefii.</title>
        <authorList>
            <person name="Jiang Y."/>
            <person name="Li Z."/>
        </authorList>
    </citation>
    <scope>NUCLEOTIDE SEQUENCE [LARGE SCALE GENOMIC DNA]</scope>
    <source>
        <strain evidence="1 2">J12C1-MA-4</strain>
    </source>
</reference>
<dbReference type="KEGG" id="gce:KYE46_04535"/>
<dbReference type="Proteomes" id="UP000825009">
    <property type="component" value="Chromosome"/>
</dbReference>
<dbReference type="Pfam" id="PF00300">
    <property type="entry name" value="His_Phos_1"/>
    <property type="match status" value="1"/>
</dbReference>
<evidence type="ECO:0000313" key="2">
    <source>
        <dbReference type="Proteomes" id="UP000825009"/>
    </source>
</evidence>
<dbReference type="RefSeq" id="WP_219003769.1">
    <property type="nucleotide sequence ID" value="NZ_CP079194.1"/>
</dbReference>
<dbReference type="GO" id="GO:0016791">
    <property type="term" value="F:phosphatase activity"/>
    <property type="evidence" value="ECO:0007669"/>
    <property type="project" value="TreeGrafter"/>
</dbReference>
<dbReference type="EMBL" id="CP079194">
    <property type="protein sequence ID" value="QXT40516.1"/>
    <property type="molecule type" value="Genomic_DNA"/>
</dbReference>
<dbReference type="CDD" id="cd07067">
    <property type="entry name" value="HP_PGM_like"/>
    <property type="match status" value="1"/>
</dbReference>
<proteinExistence type="predicted"/>
<organism evidence="1 2">
    <name type="scientific">Gymnodinialimonas ceratoperidinii</name>
    <dbReference type="NCBI Taxonomy" id="2856823"/>
    <lineage>
        <taxon>Bacteria</taxon>
        <taxon>Pseudomonadati</taxon>
        <taxon>Pseudomonadota</taxon>
        <taxon>Alphaproteobacteria</taxon>
        <taxon>Rhodobacterales</taxon>
        <taxon>Paracoccaceae</taxon>
        <taxon>Gymnodinialimonas</taxon>
    </lineage>
</organism>
<dbReference type="PANTHER" id="PTHR48100:SF1">
    <property type="entry name" value="HISTIDINE PHOSPHATASE FAMILY PROTEIN-RELATED"/>
    <property type="match status" value="1"/>
</dbReference>
<dbReference type="InterPro" id="IPR013078">
    <property type="entry name" value="His_Pase_superF_clade-1"/>
</dbReference>
<keyword evidence="2" id="KW-1185">Reference proteome</keyword>
<protein>
    <submittedName>
        <fullName evidence="1">Histidine phosphatase family protein</fullName>
    </submittedName>
</protein>
<dbReference type="AlphaFoldDB" id="A0A8F6TZD4"/>
<sequence length="193" mass="20735">MSPRRLFLIRHGPTHETAFTGWRDVPADLSDTAAIARMDAHLPAHACVVSSDLIRCVATADAISGGRTRLPHDPALREFDFGAWDGLGFEAVSARDPVLSRRFWDEPGDVAAPDGESWNAVATRVGAAIEGHLASHAGDLVVVAHFGAILCQIGRLTGRTPQQMLAQKIDPLSVSELHLHDGAWSLASVNQRP</sequence>
<dbReference type="InterPro" id="IPR050275">
    <property type="entry name" value="PGM_Phosphatase"/>
</dbReference>